<proteinExistence type="predicted"/>
<reference evidence="1 2" key="1">
    <citation type="submission" date="2018-05" db="EMBL/GenBank/DDBJ databases">
        <title>Evolution of GPA BGCs.</title>
        <authorList>
            <person name="Waglechner N."/>
            <person name="Wright G.D."/>
        </authorList>
    </citation>
    <scope>NUCLEOTIDE SEQUENCE [LARGE SCALE GENOMIC DNA]</scope>
    <source>
        <strain evidence="1 2">A82846</strain>
    </source>
</reference>
<dbReference type="AlphaFoldDB" id="A0A428ZIV1"/>
<comment type="caution">
    <text evidence="1">The sequence shown here is derived from an EMBL/GenBank/DDBJ whole genome shotgun (WGS) entry which is preliminary data.</text>
</comment>
<organism evidence="1 2">
    <name type="scientific">Kibdelosporangium aridum</name>
    <dbReference type="NCBI Taxonomy" id="2030"/>
    <lineage>
        <taxon>Bacteria</taxon>
        <taxon>Bacillati</taxon>
        <taxon>Actinomycetota</taxon>
        <taxon>Actinomycetes</taxon>
        <taxon>Pseudonocardiales</taxon>
        <taxon>Pseudonocardiaceae</taxon>
        <taxon>Kibdelosporangium</taxon>
    </lineage>
</organism>
<gene>
    <name evidence="1" type="ORF">DMH04_09950</name>
</gene>
<name>A0A428ZIV1_KIBAR</name>
<dbReference type="EMBL" id="QHKI01000005">
    <property type="protein sequence ID" value="RSM88023.1"/>
    <property type="molecule type" value="Genomic_DNA"/>
</dbReference>
<evidence type="ECO:0000313" key="1">
    <source>
        <dbReference type="EMBL" id="RSM88023.1"/>
    </source>
</evidence>
<dbReference type="Proteomes" id="UP000287547">
    <property type="component" value="Unassembled WGS sequence"/>
</dbReference>
<evidence type="ECO:0000313" key="2">
    <source>
        <dbReference type="Proteomes" id="UP000287547"/>
    </source>
</evidence>
<protein>
    <submittedName>
        <fullName evidence="1">Uncharacterized protein</fullName>
    </submittedName>
</protein>
<sequence>MSAGLVFDAVGSHLTAVGRSLASGPELDRAAIGLIIPPKTVIFHVREDAWVGRASGQRALLVHRAASSGGAASSSSGRDCL</sequence>
<accession>A0A428ZIV1</accession>